<organism evidence="1 2">
    <name type="scientific">Candidatus Colwellbacteria bacterium CG_4_9_14_0_2_um_filter_50_12</name>
    <dbReference type="NCBI Taxonomy" id="1974538"/>
    <lineage>
        <taxon>Bacteria</taxon>
        <taxon>Candidatus Colwelliibacteriota</taxon>
    </lineage>
</organism>
<dbReference type="SUPFAM" id="SSF51569">
    <property type="entry name" value="Aldolase"/>
    <property type="match status" value="1"/>
</dbReference>
<dbReference type="InterPro" id="IPR050246">
    <property type="entry name" value="Class_II_FBP_aldolase"/>
</dbReference>
<reference evidence="2" key="1">
    <citation type="submission" date="2017-09" db="EMBL/GenBank/DDBJ databases">
        <title>Depth-based differentiation of microbial function through sediment-hosted aquifers and enrichment of novel symbionts in the deep terrestrial subsurface.</title>
        <authorList>
            <person name="Probst A.J."/>
            <person name="Ladd B."/>
            <person name="Jarett J.K."/>
            <person name="Geller-Mcgrath D.E."/>
            <person name="Sieber C.M.K."/>
            <person name="Emerson J.B."/>
            <person name="Anantharaman K."/>
            <person name="Thomas B.C."/>
            <person name="Malmstrom R."/>
            <person name="Stieglmeier M."/>
            <person name="Klingl A."/>
            <person name="Woyke T."/>
            <person name="Ryan C.M."/>
            <person name="Banfield J.F."/>
        </authorList>
    </citation>
    <scope>NUCLEOTIDE SEQUENCE [LARGE SCALE GENOMIC DNA]</scope>
</reference>
<accession>A0A2M8G1X6</accession>
<evidence type="ECO:0000313" key="2">
    <source>
        <dbReference type="Proteomes" id="UP000229674"/>
    </source>
</evidence>
<feature type="non-terminal residue" evidence="1">
    <location>
        <position position="1"/>
    </location>
</feature>
<dbReference type="AlphaFoldDB" id="A0A2M8G1X6"/>
<dbReference type="PANTHER" id="PTHR30304">
    <property type="entry name" value="D-TAGATOSE-1,6-BISPHOSPHATE ALDOLASE"/>
    <property type="match status" value="1"/>
</dbReference>
<protein>
    <submittedName>
        <fullName evidence="1">Tagatose-bisphosphate aldolase</fullName>
    </submittedName>
</protein>
<dbReference type="Gene3D" id="3.20.20.70">
    <property type="entry name" value="Aldolase class I"/>
    <property type="match status" value="1"/>
</dbReference>
<dbReference type="Proteomes" id="UP000229674">
    <property type="component" value="Unassembled WGS sequence"/>
</dbReference>
<dbReference type="EMBL" id="PFQX01000018">
    <property type="protein sequence ID" value="PJC65482.1"/>
    <property type="molecule type" value="Genomic_DNA"/>
</dbReference>
<dbReference type="GO" id="GO:0016832">
    <property type="term" value="F:aldehyde-lyase activity"/>
    <property type="evidence" value="ECO:0007669"/>
    <property type="project" value="InterPro"/>
</dbReference>
<dbReference type="InterPro" id="IPR000771">
    <property type="entry name" value="FBA_II"/>
</dbReference>
<gene>
    <name evidence="1" type="ORF">CO020_00435</name>
</gene>
<sequence length="198" mass="21364">AVEAGFDAVIFDGAKLPLEDNIARTKEAVSYVKSVRPEVIVEGELGYIGTSSEVLNAVPIGVAMGENLTTPEDAARFVKETGIDLLAPAVGNIHGMFKDIPEPRLDINRIKEIRAAAGMPLVLHGGSGTSDQDFVAAIEAGVSLIHINTEIRVAWRKGIEQALRENPEEVAPYKLMGAAFQNVHDVVVARLRLFNRLN</sequence>
<dbReference type="PANTHER" id="PTHR30304:SF0">
    <property type="entry name" value="D-TAGATOSE-1,6-BISPHOSPHATE ALDOLASE SUBUNIT GATY-RELATED"/>
    <property type="match status" value="1"/>
</dbReference>
<dbReference type="GO" id="GO:0005975">
    <property type="term" value="P:carbohydrate metabolic process"/>
    <property type="evidence" value="ECO:0007669"/>
    <property type="project" value="InterPro"/>
</dbReference>
<name>A0A2M8G1X6_9BACT</name>
<dbReference type="Pfam" id="PF01116">
    <property type="entry name" value="F_bP_aldolase"/>
    <property type="match status" value="1"/>
</dbReference>
<dbReference type="GO" id="GO:0008270">
    <property type="term" value="F:zinc ion binding"/>
    <property type="evidence" value="ECO:0007669"/>
    <property type="project" value="InterPro"/>
</dbReference>
<proteinExistence type="predicted"/>
<comment type="caution">
    <text evidence="1">The sequence shown here is derived from an EMBL/GenBank/DDBJ whole genome shotgun (WGS) entry which is preliminary data.</text>
</comment>
<evidence type="ECO:0000313" key="1">
    <source>
        <dbReference type="EMBL" id="PJC65482.1"/>
    </source>
</evidence>
<dbReference type="InterPro" id="IPR013785">
    <property type="entry name" value="Aldolase_TIM"/>
</dbReference>